<dbReference type="SUPFAM" id="SSF56601">
    <property type="entry name" value="beta-lactamase/transpeptidase-like"/>
    <property type="match status" value="1"/>
</dbReference>
<dbReference type="InterPro" id="IPR050491">
    <property type="entry name" value="AmpC-like"/>
</dbReference>
<organism evidence="3 4">
    <name type="scientific">Chitinophaga nivalis</name>
    <dbReference type="NCBI Taxonomy" id="2991709"/>
    <lineage>
        <taxon>Bacteria</taxon>
        <taxon>Pseudomonadati</taxon>
        <taxon>Bacteroidota</taxon>
        <taxon>Chitinophagia</taxon>
        <taxon>Chitinophagales</taxon>
        <taxon>Chitinophagaceae</taxon>
        <taxon>Chitinophaga</taxon>
    </lineage>
</organism>
<keyword evidence="1" id="KW-0812">Transmembrane</keyword>
<reference evidence="3 4" key="1">
    <citation type="submission" date="2022-10" db="EMBL/GenBank/DDBJ databases">
        <title>Chitinophaga nivalis PC15 sp. nov., isolated from Pyeongchang county, South Korea.</title>
        <authorList>
            <person name="Trinh H.N."/>
        </authorList>
    </citation>
    <scope>NUCLEOTIDE SEQUENCE [LARGE SCALE GENOMIC DNA]</scope>
    <source>
        <strain evidence="3 4">PC14</strain>
    </source>
</reference>
<feature type="transmembrane region" description="Helical" evidence="1">
    <location>
        <begin position="113"/>
        <end position="132"/>
    </location>
</feature>
<evidence type="ECO:0000256" key="1">
    <source>
        <dbReference type="SAM" id="Phobius"/>
    </source>
</evidence>
<comment type="caution">
    <text evidence="3">The sequence shown here is derived from an EMBL/GenBank/DDBJ whole genome shotgun (WGS) entry which is preliminary data.</text>
</comment>
<evidence type="ECO:0000313" key="3">
    <source>
        <dbReference type="EMBL" id="MCW3483921.1"/>
    </source>
</evidence>
<dbReference type="InterPro" id="IPR001466">
    <property type="entry name" value="Beta-lactam-related"/>
</dbReference>
<dbReference type="PANTHER" id="PTHR46825">
    <property type="entry name" value="D-ALANYL-D-ALANINE-CARBOXYPEPTIDASE/ENDOPEPTIDASE AMPH"/>
    <property type="match status" value="1"/>
</dbReference>
<dbReference type="Pfam" id="PF00144">
    <property type="entry name" value="Beta-lactamase"/>
    <property type="match status" value="1"/>
</dbReference>
<dbReference type="InterPro" id="IPR012338">
    <property type="entry name" value="Beta-lactam/transpept-like"/>
</dbReference>
<dbReference type="EMBL" id="JAPDNS010000001">
    <property type="protein sequence ID" value="MCW3483921.1"/>
    <property type="molecule type" value="Genomic_DNA"/>
</dbReference>
<feature type="transmembrane region" description="Helical" evidence="1">
    <location>
        <begin position="72"/>
        <end position="93"/>
    </location>
</feature>
<name>A0ABT3IJ23_9BACT</name>
<evidence type="ECO:0000313" key="4">
    <source>
        <dbReference type="Proteomes" id="UP001207742"/>
    </source>
</evidence>
<keyword evidence="1" id="KW-0472">Membrane</keyword>
<gene>
    <name evidence="3" type="ORF">OL497_08455</name>
</gene>
<feature type="transmembrane region" description="Helical" evidence="1">
    <location>
        <begin position="6"/>
        <end position="25"/>
    </location>
</feature>
<accession>A0ABT3IJ23</accession>
<dbReference type="Gene3D" id="3.40.710.10">
    <property type="entry name" value="DD-peptidase/beta-lactamase superfamily"/>
    <property type="match status" value="1"/>
</dbReference>
<evidence type="ECO:0000259" key="2">
    <source>
        <dbReference type="Pfam" id="PF00144"/>
    </source>
</evidence>
<keyword evidence="4" id="KW-1185">Reference proteome</keyword>
<keyword evidence="1" id="KW-1133">Transmembrane helix</keyword>
<proteinExistence type="predicted"/>
<dbReference type="RefSeq" id="WP_264729440.1">
    <property type="nucleotide sequence ID" value="NZ_JAPDNS010000001.1"/>
</dbReference>
<protein>
    <submittedName>
        <fullName evidence="3">Beta-lactamase family protein</fullName>
    </submittedName>
</protein>
<dbReference type="Proteomes" id="UP001207742">
    <property type="component" value="Unassembled WGS sequence"/>
</dbReference>
<dbReference type="PANTHER" id="PTHR46825:SF7">
    <property type="entry name" value="D-ALANYL-D-ALANINE CARBOXYPEPTIDASE"/>
    <property type="match status" value="1"/>
</dbReference>
<sequence length="387" mass="43233">MKGVNTGCFCIFILWLSGFTVQPVYSQARYKGAPKHAAPGADMLPDPHADYPVNSAVPGPLKDKLDKQVKQLFALTGMPGMSAAMLIAGKGLWRADTGFISLPLQQKVDTTTLFYWASVSKLITATIIAMLVQEQQLSYDSKLADWFPQFQHAKDITIDALLQHTSGLYSFNHDSTFHNSKRYYTPPELLELVTARNNLFRPGEYWAYSNTGYLLLAMIAEKIEKKTFAQIVQDRMATPFHLASLRVLMPQERPDNLAIGHVDGYTIMEDYSTPLGAGNIISNAKDMVLLLHALLTGQISSLPMTKERLHDLYPMFDKGMYYGRGMILSDFHEINQTKNYWIGHNGGTEDYRALVVYDVATKAFVAVAVNQQVPVEAIAGKLLEQLK</sequence>
<feature type="domain" description="Beta-lactamase-related" evidence="2">
    <location>
        <begin position="66"/>
        <end position="376"/>
    </location>
</feature>